<proteinExistence type="inferred from homology"/>
<comment type="catalytic activity">
    <reaction evidence="1 6 7">
        <text>adenosine 5'-phosphosulfate + ATP = 3'-phosphoadenylyl sulfate + ADP + H(+)</text>
        <dbReference type="Rhea" id="RHEA:24152"/>
        <dbReference type="ChEBI" id="CHEBI:15378"/>
        <dbReference type="ChEBI" id="CHEBI:30616"/>
        <dbReference type="ChEBI" id="CHEBI:58243"/>
        <dbReference type="ChEBI" id="CHEBI:58339"/>
        <dbReference type="ChEBI" id="CHEBI:456216"/>
        <dbReference type="EC" id="2.7.1.25"/>
    </reaction>
</comment>
<evidence type="ECO:0000256" key="3">
    <source>
        <dbReference type="ARBA" id="ARBA00022679"/>
    </source>
</evidence>
<dbReference type="RefSeq" id="WP_204600916.1">
    <property type="nucleotide sequence ID" value="NZ_JBHSED010000003.1"/>
</dbReference>
<evidence type="ECO:0000256" key="8">
    <source>
        <dbReference type="SAM" id="MobiDB-lite"/>
    </source>
</evidence>
<comment type="similarity">
    <text evidence="6 7">Belongs to the APS kinase family.</text>
</comment>
<evidence type="ECO:0000313" key="10">
    <source>
        <dbReference type="EMBL" id="MFC4302200.1"/>
    </source>
</evidence>
<dbReference type="CDD" id="cd02027">
    <property type="entry name" value="APSK"/>
    <property type="match status" value="1"/>
</dbReference>
<reference evidence="11" key="1">
    <citation type="journal article" date="2019" name="Int. J. Syst. Evol. Microbiol.">
        <title>The Global Catalogue of Microorganisms (GCM) 10K type strain sequencing project: providing services to taxonomists for standard genome sequencing and annotation.</title>
        <authorList>
            <consortium name="The Broad Institute Genomics Platform"/>
            <consortium name="The Broad Institute Genome Sequencing Center for Infectious Disease"/>
            <person name="Wu L."/>
            <person name="Ma J."/>
        </authorList>
    </citation>
    <scope>NUCLEOTIDE SEQUENCE [LARGE SCALE GENOMIC DNA]</scope>
    <source>
        <strain evidence="11">CGMCC 4.1641</strain>
    </source>
</reference>
<accession>A0ABV8S4C2</accession>
<dbReference type="NCBIfam" id="TIGR00455">
    <property type="entry name" value="apsK"/>
    <property type="match status" value="1"/>
</dbReference>
<dbReference type="InterPro" id="IPR050512">
    <property type="entry name" value="Sulf_AdTrans/APS_kinase"/>
</dbReference>
<dbReference type="EC" id="2.7.1.25" evidence="2 6"/>
<dbReference type="NCBIfam" id="NF003013">
    <property type="entry name" value="PRK03846.1"/>
    <property type="match status" value="1"/>
</dbReference>
<dbReference type="PANTHER" id="PTHR42700:SF1">
    <property type="entry name" value="SULFATE ADENYLYLTRANSFERASE"/>
    <property type="match status" value="1"/>
</dbReference>
<dbReference type="Proteomes" id="UP001595755">
    <property type="component" value="Unassembled WGS sequence"/>
</dbReference>
<dbReference type="NCBIfam" id="NF004041">
    <property type="entry name" value="PRK05541.1"/>
    <property type="match status" value="1"/>
</dbReference>
<feature type="compositionally biased region" description="Acidic residues" evidence="8">
    <location>
        <begin position="141"/>
        <end position="156"/>
    </location>
</feature>
<keyword evidence="5 6" id="KW-0067">ATP-binding</keyword>
<feature type="domain" description="APS kinase" evidence="9">
    <location>
        <begin position="6"/>
        <end position="152"/>
    </location>
</feature>
<dbReference type="PANTHER" id="PTHR42700">
    <property type="entry name" value="SULFATE ADENYLYLTRANSFERASE"/>
    <property type="match status" value="1"/>
</dbReference>
<keyword evidence="6 7" id="KW-0418">Kinase</keyword>
<comment type="caution">
    <text evidence="10">The sequence shown here is derived from an EMBL/GenBank/DDBJ whole genome shotgun (WGS) entry which is preliminary data.</text>
</comment>
<protein>
    <recommendedName>
        <fullName evidence="2 6">Adenylyl-sulfate kinase</fullName>
        <ecNumber evidence="2 6">2.7.1.25</ecNumber>
    </recommendedName>
    <alternativeName>
        <fullName evidence="6">APS kinase</fullName>
    </alternativeName>
    <alternativeName>
        <fullName evidence="6">ATP adenosine-5'-phosphosulfate 3'-phosphotransferase</fullName>
    </alternativeName>
    <alternativeName>
        <fullName evidence="6">Adenosine-5'-phosphosulfate kinase</fullName>
    </alternativeName>
</protein>
<evidence type="ECO:0000256" key="5">
    <source>
        <dbReference type="ARBA" id="ARBA00022840"/>
    </source>
</evidence>
<comment type="function">
    <text evidence="6 7">Catalyzes the synthesis of activated sulfate.</text>
</comment>
<comment type="caution">
    <text evidence="6">Lacks conserved residue(s) required for the propagation of feature annotation.</text>
</comment>
<feature type="binding site" evidence="6">
    <location>
        <begin position="13"/>
        <end position="20"/>
    </location>
    <ligand>
        <name>ATP</name>
        <dbReference type="ChEBI" id="CHEBI:30616"/>
    </ligand>
</feature>
<keyword evidence="4 6" id="KW-0547">Nucleotide-binding</keyword>
<name>A0ABV8S4C2_9BACL</name>
<evidence type="ECO:0000313" key="11">
    <source>
        <dbReference type="Proteomes" id="UP001595755"/>
    </source>
</evidence>
<dbReference type="EMBL" id="JBHSED010000003">
    <property type="protein sequence ID" value="MFC4302200.1"/>
    <property type="molecule type" value="Genomic_DNA"/>
</dbReference>
<sequence length="179" mass="20083">MSRTIGTVVWFVGLSGSGKTTIGRIVSQELQRRNIAHAVLDGDELRQALSSDLGFSRPDRMKHIQRTLFVAQLLSRNGIVVLVPLITPYKEMREQCRASLPSYAEVYVKCPLERCIERDVKGLYRKALAGEIPHFTGIDDRFDEPDSPDLTIETDGETPASSAGRIMELLRRRGVKLDE</sequence>
<organism evidence="10 11">
    <name type="scientific">Cohnella boryungensis</name>
    <dbReference type="NCBI Taxonomy" id="768479"/>
    <lineage>
        <taxon>Bacteria</taxon>
        <taxon>Bacillati</taxon>
        <taxon>Bacillota</taxon>
        <taxon>Bacilli</taxon>
        <taxon>Bacillales</taxon>
        <taxon>Paenibacillaceae</taxon>
        <taxon>Cohnella</taxon>
    </lineage>
</organism>
<keyword evidence="6" id="KW-0597">Phosphoprotein</keyword>
<dbReference type="SUPFAM" id="SSF52540">
    <property type="entry name" value="P-loop containing nucleoside triphosphate hydrolases"/>
    <property type="match status" value="1"/>
</dbReference>
<dbReference type="GO" id="GO:0004020">
    <property type="term" value="F:adenylylsulfate kinase activity"/>
    <property type="evidence" value="ECO:0007669"/>
    <property type="project" value="UniProtKB-EC"/>
</dbReference>
<feature type="region of interest" description="Disordered" evidence="8">
    <location>
        <begin position="140"/>
        <end position="163"/>
    </location>
</feature>
<evidence type="ECO:0000256" key="6">
    <source>
        <dbReference type="HAMAP-Rule" id="MF_00065"/>
    </source>
</evidence>
<evidence type="ECO:0000256" key="1">
    <source>
        <dbReference type="ARBA" id="ARBA00001823"/>
    </source>
</evidence>
<evidence type="ECO:0000256" key="2">
    <source>
        <dbReference type="ARBA" id="ARBA00012121"/>
    </source>
</evidence>
<gene>
    <name evidence="6 10" type="primary">cysC</name>
    <name evidence="10" type="ORF">ACFO1S_01950</name>
</gene>
<comment type="pathway">
    <text evidence="6 7">Sulfur metabolism; hydrogen sulfide biosynthesis; sulfite from sulfate: step 2/3.</text>
</comment>
<dbReference type="Gene3D" id="3.40.50.300">
    <property type="entry name" value="P-loop containing nucleotide triphosphate hydrolases"/>
    <property type="match status" value="1"/>
</dbReference>
<dbReference type="InterPro" id="IPR059117">
    <property type="entry name" value="APS_kinase_dom"/>
</dbReference>
<evidence type="ECO:0000256" key="4">
    <source>
        <dbReference type="ARBA" id="ARBA00022741"/>
    </source>
</evidence>
<dbReference type="InterPro" id="IPR027417">
    <property type="entry name" value="P-loop_NTPase"/>
</dbReference>
<evidence type="ECO:0000259" key="9">
    <source>
        <dbReference type="Pfam" id="PF01583"/>
    </source>
</evidence>
<dbReference type="Pfam" id="PF01583">
    <property type="entry name" value="APS_kinase"/>
    <property type="match status" value="1"/>
</dbReference>
<dbReference type="HAMAP" id="MF_00065">
    <property type="entry name" value="Adenylyl_sulf_kinase"/>
    <property type="match status" value="1"/>
</dbReference>
<keyword evidence="11" id="KW-1185">Reference proteome</keyword>
<evidence type="ECO:0000256" key="7">
    <source>
        <dbReference type="RuleBase" id="RU004347"/>
    </source>
</evidence>
<keyword evidence="3 6" id="KW-0808">Transferase</keyword>
<dbReference type="InterPro" id="IPR002891">
    <property type="entry name" value="APS"/>
</dbReference>